<protein>
    <submittedName>
        <fullName evidence="1">Uncharacterized protein</fullName>
    </submittedName>
</protein>
<accession>A0A2D2PZH5</accession>
<evidence type="ECO:0000313" key="2">
    <source>
        <dbReference type="Proteomes" id="UP000231057"/>
    </source>
</evidence>
<gene>
    <name evidence="1" type="ORF">BRW62_01585</name>
</gene>
<evidence type="ECO:0000313" key="1">
    <source>
        <dbReference type="EMBL" id="ATS17650.1"/>
    </source>
</evidence>
<proteinExistence type="predicted"/>
<dbReference type="RefSeq" id="WP_099797894.1">
    <property type="nucleotide sequence ID" value="NZ_CP018092.1"/>
</dbReference>
<sequence length="114" mass="12719">MGLIENLETAIGASRRNYAELLSLTSELITERQQRGQHSWRSLSSQPWTAAKLQKAFPSFQAARAYFYQRYGIKAKGWQTLAERVNTVEAALVHLGLAIRETPEARAIAPLCGS</sequence>
<name>A0A2D2PZH5_PARLV</name>
<dbReference type="EMBL" id="CP018092">
    <property type="protein sequence ID" value="ATS17650.1"/>
    <property type="molecule type" value="Genomic_DNA"/>
</dbReference>
<dbReference type="AlphaFoldDB" id="A0A2D2PZH5"/>
<reference evidence="2" key="2">
    <citation type="journal article" date="2022" name="Front. Microbiol.">
        <title>Comparative Genomic Analysis Revealed Distinct Molecular Components and Organization of CO2-Concentrating Mechanism in Thermophilic Cyanobacteria.</title>
        <authorList>
            <person name="Tang J."/>
            <person name="Zhou H."/>
            <person name="Yao D."/>
            <person name="Riaz S."/>
            <person name="You D."/>
            <person name="Klepacz-Smolka A."/>
            <person name="Daroch M."/>
        </authorList>
    </citation>
    <scope>NUCLEOTIDE SEQUENCE [LARGE SCALE GENOMIC DNA]</scope>
    <source>
        <strain evidence="2">PCC 6715</strain>
    </source>
</reference>
<organism evidence="1 2">
    <name type="scientific">Parathermosynechococcus lividus PCC 6715</name>
    <dbReference type="NCBI Taxonomy" id="1917166"/>
    <lineage>
        <taxon>Bacteria</taxon>
        <taxon>Bacillati</taxon>
        <taxon>Cyanobacteriota</taxon>
        <taxon>Cyanophyceae</taxon>
        <taxon>Acaryochloridales</taxon>
        <taxon>Thermosynechococcaceae</taxon>
        <taxon>Parathermosynechococcus</taxon>
    </lineage>
</organism>
<keyword evidence="2" id="KW-1185">Reference proteome</keyword>
<dbReference type="OrthoDB" id="559318at2"/>
<reference evidence="1 2" key="1">
    <citation type="submission" date="2016-11" db="EMBL/GenBank/DDBJ databases">
        <title>Complete genome sequence of thermophilic cyanobacteria strain Synechococcus sp. PCC6715.</title>
        <authorList>
            <person name="Tang J."/>
            <person name="Daroch M."/>
            <person name="Liang Y."/>
            <person name="Jiang D."/>
            <person name="Shah M."/>
        </authorList>
    </citation>
    <scope>NUCLEOTIDE SEQUENCE [LARGE SCALE GENOMIC DNA]</scope>
    <source>
        <strain evidence="1 2">PCC 6715</strain>
    </source>
</reference>
<dbReference type="KEGG" id="slw:BRW62_01585"/>
<dbReference type="Proteomes" id="UP000231057">
    <property type="component" value="Chromosome"/>
</dbReference>